<dbReference type="RefSeq" id="WP_165108003.1">
    <property type="nucleotide sequence ID" value="NZ_JAAKYA010000071.1"/>
</dbReference>
<keyword evidence="8 10" id="KW-0479">Metal-binding</keyword>
<evidence type="ECO:0000256" key="12">
    <source>
        <dbReference type="PIRSR" id="PIRSR001461-1"/>
    </source>
</evidence>
<dbReference type="InterPro" id="IPR013785">
    <property type="entry name" value="Aldolase_TIM"/>
</dbReference>
<organism evidence="16 17">
    <name type="scientific">Limisphaera ngatamarikiensis</name>
    <dbReference type="NCBI Taxonomy" id="1324935"/>
    <lineage>
        <taxon>Bacteria</taxon>
        <taxon>Pseudomonadati</taxon>
        <taxon>Verrucomicrobiota</taxon>
        <taxon>Verrucomicrobiia</taxon>
        <taxon>Limisphaerales</taxon>
        <taxon>Limisphaeraceae</taxon>
        <taxon>Limisphaera</taxon>
    </lineage>
</organism>
<evidence type="ECO:0000256" key="11">
    <source>
        <dbReference type="PIRNR" id="PIRNR001461"/>
    </source>
</evidence>
<dbReference type="CDD" id="cd00429">
    <property type="entry name" value="RPE"/>
    <property type="match status" value="1"/>
</dbReference>
<dbReference type="Proteomes" id="UP000477311">
    <property type="component" value="Unassembled WGS sequence"/>
</dbReference>
<proteinExistence type="inferred from homology"/>
<keyword evidence="10 11" id="KW-0119">Carbohydrate metabolism</keyword>
<evidence type="ECO:0000313" key="16">
    <source>
        <dbReference type="EMBL" id="NGO39777.1"/>
    </source>
</evidence>
<feature type="binding site" evidence="10 13">
    <location>
        <position position="33"/>
    </location>
    <ligand>
        <name>a divalent metal cation</name>
        <dbReference type="ChEBI" id="CHEBI:60240"/>
    </ligand>
</feature>
<feature type="binding site" evidence="10 13">
    <location>
        <position position="64"/>
    </location>
    <ligand>
        <name>a divalent metal cation</name>
        <dbReference type="ChEBI" id="CHEBI:60240"/>
    </ligand>
</feature>
<comment type="cofactor">
    <cofactor evidence="10 13">
        <name>a divalent metal cation</name>
        <dbReference type="ChEBI" id="CHEBI:60240"/>
    </cofactor>
    <text evidence="10 13">Binds 1 divalent metal cation per subunit.</text>
</comment>
<dbReference type="PANTHER" id="PTHR11749">
    <property type="entry name" value="RIBULOSE-5-PHOSPHATE-3-EPIMERASE"/>
    <property type="match status" value="1"/>
</dbReference>
<evidence type="ECO:0000256" key="6">
    <source>
        <dbReference type="ARBA" id="ARBA00009541"/>
    </source>
</evidence>
<evidence type="ECO:0000256" key="9">
    <source>
        <dbReference type="ARBA" id="ARBA00023235"/>
    </source>
</evidence>
<evidence type="ECO:0000256" key="1">
    <source>
        <dbReference type="ARBA" id="ARBA00001782"/>
    </source>
</evidence>
<keyword evidence="13" id="KW-0862">Zinc</keyword>
<dbReference type="GO" id="GO:0006098">
    <property type="term" value="P:pentose-phosphate shunt"/>
    <property type="evidence" value="ECO:0007669"/>
    <property type="project" value="UniProtKB-UniRule"/>
</dbReference>
<feature type="binding site" evidence="10 14">
    <location>
        <position position="64"/>
    </location>
    <ligand>
        <name>substrate</name>
    </ligand>
</feature>
<dbReference type="NCBIfam" id="NF004076">
    <property type="entry name" value="PRK05581.1-4"/>
    <property type="match status" value="1"/>
</dbReference>
<feature type="binding site" evidence="10 14">
    <location>
        <position position="6"/>
    </location>
    <ligand>
        <name>substrate</name>
    </ligand>
</feature>
<comment type="function">
    <text evidence="10">Catalyzes the reversible epimerization of D-ribulose 5-phosphate to D-xylulose 5-phosphate.</text>
</comment>
<comment type="cofactor">
    <cofactor evidence="5">
        <name>Fe(2+)</name>
        <dbReference type="ChEBI" id="CHEBI:29033"/>
    </cofactor>
</comment>
<keyword evidence="9 10" id="KW-0413">Isomerase</keyword>
<dbReference type="InterPro" id="IPR011060">
    <property type="entry name" value="RibuloseP-bd_barrel"/>
</dbReference>
<dbReference type="HAMAP" id="MF_02227">
    <property type="entry name" value="RPE"/>
    <property type="match status" value="1"/>
</dbReference>
<comment type="cofactor">
    <cofactor evidence="3">
        <name>Co(2+)</name>
        <dbReference type="ChEBI" id="CHEBI:48828"/>
    </cofactor>
</comment>
<dbReference type="GO" id="GO:0019323">
    <property type="term" value="P:pentose catabolic process"/>
    <property type="evidence" value="ECO:0007669"/>
    <property type="project" value="UniProtKB-UniRule"/>
</dbReference>
<comment type="caution">
    <text evidence="10">Lacks conserved residue(s) required for the propagation of feature annotation.</text>
</comment>
<comment type="pathway">
    <text evidence="10">Carbohydrate degradation.</text>
</comment>
<dbReference type="Gene3D" id="3.20.20.70">
    <property type="entry name" value="Aldolase class I"/>
    <property type="match status" value="1"/>
</dbReference>
<keyword evidence="13" id="KW-0464">Manganese</keyword>
<comment type="cofactor">
    <cofactor evidence="2">
        <name>Mn(2+)</name>
        <dbReference type="ChEBI" id="CHEBI:29035"/>
    </cofactor>
</comment>
<feature type="binding site" evidence="10 13">
    <location>
        <position position="173"/>
    </location>
    <ligand>
        <name>a divalent metal cation</name>
        <dbReference type="ChEBI" id="CHEBI:60240"/>
    </ligand>
</feature>
<keyword evidence="17" id="KW-1185">Reference proteome</keyword>
<feature type="binding site" evidence="14">
    <location>
        <begin position="195"/>
        <end position="196"/>
    </location>
    <ligand>
        <name>substrate</name>
    </ligand>
</feature>
<comment type="cofactor">
    <cofactor evidence="4">
        <name>Zn(2+)</name>
        <dbReference type="ChEBI" id="CHEBI:29105"/>
    </cofactor>
</comment>
<dbReference type="Pfam" id="PF00834">
    <property type="entry name" value="Ribul_P_3_epim"/>
    <property type="match status" value="1"/>
</dbReference>
<evidence type="ECO:0000313" key="17">
    <source>
        <dbReference type="Proteomes" id="UP000477311"/>
    </source>
</evidence>
<comment type="caution">
    <text evidence="16">The sequence shown here is derived from an EMBL/GenBank/DDBJ whole genome shotgun (WGS) entry which is preliminary data.</text>
</comment>
<evidence type="ECO:0000256" key="14">
    <source>
        <dbReference type="PIRSR" id="PIRSR001461-3"/>
    </source>
</evidence>
<dbReference type="PROSITE" id="PS01086">
    <property type="entry name" value="RIBUL_P_3_EPIMER_2"/>
    <property type="match status" value="1"/>
</dbReference>
<evidence type="ECO:0000256" key="8">
    <source>
        <dbReference type="ARBA" id="ARBA00022723"/>
    </source>
</evidence>
<feature type="binding site" evidence="10 14">
    <location>
        <begin position="140"/>
        <end position="143"/>
    </location>
    <ligand>
        <name>substrate</name>
    </ligand>
</feature>
<reference evidence="16 17" key="1">
    <citation type="submission" date="2020-02" db="EMBL/GenBank/DDBJ databases">
        <title>Draft genome sequence of Limisphaera ngatamarikiensis NGM72.4T, a thermophilic Verrucomicrobia grouped in subdivision 3.</title>
        <authorList>
            <person name="Carere C.R."/>
            <person name="Steen J."/>
            <person name="Hugenholtz P."/>
            <person name="Stott M.B."/>
        </authorList>
    </citation>
    <scope>NUCLEOTIDE SEQUENCE [LARGE SCALE GENOMIC DNA]</scope>
    <source>
        <strain evidence="16 17">NGM72.4</strain>
    </source>
</reference>
<dbReference type="FunFam" id="3.20.20.70:FF:000004">
    <property type="entry name" value="Ribulose-phosphate 3-epimerase"/>
    <property type="match status" value="1"/>
</dbReference>
<dbReference type="InterPro" id="IPR026019">
    <property type="entry name" value="Ribul_P_3_epim"/>
</dbReference>
<dbReference type="GO" id="GO:0046872">
    <property type="term" value="F:metal ion binding"/>
    <property type="evidence" value="ECO:0007669"/>
    <property type="project" value="UniProtKB-UniRule"/>
</dbReference>
<feature type="binding site" evidence="10 13">
    <location>
        <position position="31"/>
    </location>
    <ligand>
        <name>a divalent metal cation</name>
        <dbReference type="ChEBI" id="CHEBI:60240"/>
    </ligand>
</feature>
<gene>
    <name evidence="10 16" type="primary">rpe</name>
    <name evidence="16" type="ORF">G4L39_10275</name>
</gene>
<protein>
    <recommendedName>
        <fullName evidence="7 10">Ribulose-phosphate 3-epimerase</fullName>
        <ecNumber evidence="7 10">5.1.3.1</ecNumber>
    </recommendedName>
</protein>
<dbReference type="EC" id="5.1.3.1" evidence="7 10"/>
<evidence type="ECO:0000256" key="2">
    <source>
        <dbReference type="ARBA" id="ARBA00001936"/>
    </source>
</evidence>
<name>A0A6M1RQW6_9BACT</name>
<dbReference type="PIRSF" id="PIRSF001461">
    <property type="entry name" value="RPE"/>
    <property type="match status" value="1"/>
</dbReference>
<evidence type="ECO:0000256" key="5">
    <source>
        <dbReference type="ARBA" id="ARBA00001954"/>
    </source>
</evidence>
<dbReference type="NCBIfam" id="TIGR01163">
    <property type="entry name" value="rpe"/>
    <property type="match status" value="1"/>
</dbReference>
<feature type="binding site" evidence="14">
    <location>
        <position position="175"/>
    </location>
    <ligand>
        <name>substrate</name>
    </ligand>
</feature>
<evidence type="ECO:0000256" key="10">
    <source>
        <dbReference type="HAMAP-Rule" id="MF_02227"/>
    </source>
</evidence>
<evidence type="ECO:0000256" key="13">
    <source>
        <dbReference type="PIRSR" id="PIRSR001461-2"/>
    </source>
</evidence>
<sequence>MIIAPSLLAANYGRLASEVARHKASGAEWLHLDIMDGHFVPNLSFGPGIVKTLRPLTRTFFDVHLMCSKPEVLLPLFADAGADQITVHVELGERVAHLLWKIRSLGLKVGLAVNPPTQLATVRPYLPQIDTLLIMTVNPGFGGQEFIEECLPKIQQAHTWRTSGPHRFHIEVDGGINERTARECARAGADVFVAGTALFGKPNLKAAVARLRRAVEQAIPPSESDTPAGRKPSRITSRQ</sequence>
<dbReference type="GO" id="GO:0004750">
    <property type="term" value="F:D-ribulose-phosphate 3-epimerase activity"/>
    <property type="evidence" value="ECO:0007669"/>
    <property type="project" value="UniProtKB-UniRule"/>
</dbReference>
<dbReference type="AlphaFoldDB" id="A0A6M1RQW6"/>
<evidence type="ECO:0000256" key="3">
    <source>
        <dbReference type="ARBA" id="ARBA00001941"/>
    </source>
</evidence>
<evidence type="ECO:0000256" key="15">
    <source>
        <dbReference type="SAM" id="MobiDB-lite"/>
    </source>
</evidence>
<dbReference type="PROSITE" id="PS01085">
    <property type="entry name" value="RIBUL_P_3_EPIMER_1"/>
    <property type="match status" value="1"/>
</dbReference>
<feature type="active site" description="Proton donor" evidence="10 12">
    <location>
        <position position="173"/>
    </location>
</feature>
<comment type="similarity">
    <text evidence="6 10 11">Belongs to the ribulose-phosphate 3-epimerase family.</text>
</comment>
<feature type="active site" description="Proton acceptor" evidence="10 12">
    <location>
        <position position="33"/>
    </location>
</feature>
<dbReference type="GO" id="GO:0005737">
    <property type="term" value="C:cytoplasm"/>
    <property type="evidence" value="ECO:0007669"/>
    <property type="project" value="UniProtKB-ARBA"/>
</dbReference>
<comment type="catalytic activity">
    <reaction evidence="1 10 11">
        <text>D-ribulose 5-phosphate = D-xylulose 5-phosphate</text>
        <dbReference type="Rhea" id="RHEA:13677"/>
        <dbReference type="ChEBI" id="CHEBI:57737"/>
        <dbReference type="ChEBI" id="CHEBI:58121"/>
        <dbReference type="EC" id="5.1.3.1"/>
    </reaction>
</comment>
<dbReference type="SUPFAM" id="SSF51366">
    <property type="entry name" value="Ribulose-phoshate binding barrel"/>
    <property type="match status" value="1"/>
</dbReference>
<feature type="region of interest" description="Disordered" evidence="15">
    <location>
        <begin position="217"/>
        <end position="239"/>
    </location>
</feature>
<dbReference type="InterPro" id="IPR000056">
    <property type="entry name" value="Ribul_P_3_epim-like"/>
</dbReference>
<keyword evidence="13" id="KW-0170">Cobalt</keyword>
<dbReference type="EMBL" id="JAAKYA010000071">
    <property type="protein sequence ID" value="NGO39777.1"/>
    <property type="molecule type" value="Genomic_DNA"/>
</dbReference>
<evidence type="ECO:0000256" key="7">
    <source>
        <dbReference type="ARBA" id="ARBA00013188"/>
    </source>
</evidence>
<accession>A0A6M1RQW6</accession>
<evidence type="ECO:0000256" key="4">
    <source>
        <dbReference type="ARBA" id="ARBA00001947"/>
    </source>
</evidence>
<feature type="binding site" evidence="10">
    <location>
        <begin position="173"/>
        <end position="175"/>
    </location>
    <ligand>
        <name>substrate</name>
    </ligand>
</feature>